<dbReference type="AlphaFoldDB" id="A0A812E184"/>
<evidence type="ECO:0000313" key="4">
    <source>
        <dbReference type="Proteomes" id="UP000597762"/>
    </source>
</evidence>
<gene>
    <name evidence="3" type="ORF">SPHA_66417</name>
</gene>
<sequence length="230" mass="26812">MILFLSFLFFSFFLSFLCFSFPSFLFLSFLFPSFLFLSFLFLSFLFFSFCNFTGDDPYLALLTLRTTPGKDNSPSPAARLMNRQLRTLLPIMRKNNHDHQKANLNHRQTVQYNSHQRELTPLKIGDQVRVHDGKTWSRKGVVTERCSQPKSYIVLTENGRSIRRNRRHILQVPCSKTLPSQSYPDTIFSATRQPHLPNSREPCPAVSESGVRTRSGRLIHQPRWMQDFTK</sequence>
<protein>
    <submittedName>
        <fullName evidence="3">Uncharacterized protein</fullName>
    </submittedName>
</protein>
<feature type="region of interest" description="Disordered" evidence="1">
    <location>
        <begin position="192"/>
        <end position="212"/>
    </location>
</feature>
<proteinExistence type="predicted"/>
<dbReference type="EMBL" id="CAHIKZ030004787">
    <property type="protein sequence ID" value="CAE1315499.1"/>
    <property type="molecule type" value="Genomic_DNA"/>
</dbReference>
<organism evidence="3 4">
    <name type="scientific">Acanthosepion pharaonis</name>
    <name type="common">Pharaoh cuttlefish</name>
    <name type="synonym">Sepia pharaonis</name>
    <dbReference type="NCBI Taxonomy" id="158019"/>
    <lineage>
        <taxon>Eukaryota</taxon>
        <taxon>Metazoa</taxon>
        <taxon>Spiralia</taxon>
        <taxon>Lophotrochozoa</taxon>
        <taxon>Mollusca</taxon>
        <taxon>Cephalopoda</taxon>
        <taxon>Coleoidea</taxon>
        <taxon>Decapodiformes</taxon>
        <taxon>Sepiida</taxon>
        <taxon>Sepiina</taxon>
        <taxon>Sepiidae</taxon>
        <taxon>Acanthosepion</taxon>
    </lineage>
</organism>
<accession>A0A812E184</accession>
<keyword evidence="2" id="KW-0472">Membrane</keyword>
<dbReference type="PANTHER" id="PTHR33244:SF3">
    <property type="entry name" value="PEPTIDASE A2 DOMAIN-CONTAINING PROTEIN"/>
    <property type="match status" value="1"/>
</dbReference>
<name>A0A812E184_ACAPH</name>
<keyword evidence="4" id="KW-1185">Reference proteome</keyword>
<reference evidence="3" key="1">
    <citation type="submission" date="2021-01" db="EMBL/GenBank/DDBJ databases">
        <authorList>
            <person name="Li R."/>
            <person name="Bekaert M."/>
        </authorList>
    </citation>
    <scope>NUCLEOTIDE SEQUENCE</scope>
    <source>
        <strain evidence="3">Farmed</strain>
    </source>
</reference>
<comment type="caution">
    <text evidence="3">The sequence shown here is derived from an EMBL/GenBank/DDBJ whole genome shotgun (WGS) entry which is preliminary data.</text>
</comment>
<dbReference type="PANTHER" id="PTHR33244">
    <property type="entry name" value="INTEGRASE CATALYTIC DOMAIN-CONTAINING PROTEIN-RELATED"/>
    <property type="match status" value="1"/>
</dbReference>
<keyword evidence="2" id="KW-1133">Transmembrane helix</keyword>
<dbReference type="OrthoDB" id="6161896at2759"/>
<evidence type="ECO:0000256" key="2">
    <source>
        <dbReference type="SAM" id="Phobius"/>
    </source>
</evidence>
<evidence type="ECO:0000313" key="3">
    <source>
        <dbReference type="EMBL" id="CAE1315499.1"/>
    </source>
</evidence>
<evidence type="ECO:0000256" key="1">
    <source>
        <dbReference type="SAM" id="MobiDB-lite"/>
    </source>
</evidence>
<feature type="transmembrane region" description="Helical" evidence="2">
    <location>
        <begin position="30"/>
        <end position="52"/>
    </location>
</feature>
<dbReference type="Proteomes" id="UP000597762">
    <property type="component" value="Unassembled WGS sequence"/>
</dbReference>
<keyword evidence="2" id="KW-0812">Transmembrane</keyword>